<dbReference type="InterPro" id="IPR045093">
    <property type="entry name" value="Cullin"/>
</dbReference>
<dbReference type="SUPFAM" id="SSF46785">
    <property type="entry name" value="Winged helix' DNA-binding domain"/>
    <property type="match status" value="1"/>
</dbReference>
<dbReference type="SUPFAM" id="SSF75632">
    <property type="entry name" value="Cullin homology domain"/>
    <property type="match status" value="1"/>
</dbReference>
<gene>
    <name evidence="3" type="ORF">RMAR0315_LOCUS11627</name>
</gene>
<protein>
    <recommendedName>
        <fullName evidence="2">Cullin family profile domain-containing protein</fullName>
    </recommendedName>
</protein>
<dbReference type="Gene3D" id="1.20.1310.10">
    <property type="entry name" value="Cullin Repeats"/>
    <property type="match status" value="1"/>
</dbReference>
<dbReference type="Gene3D" id="3.30.230.130">
    <property type="entry name" value="Cullin, Chain C, Domain 2"/>
    <property type="match status" value="1"/>
</dbReference>
<reference evidence="3" key="1">
    <citation type="submission" date="2021-01" db="EMBL/GenBank/DDBJ databases">
        <authorList>
            <person name="Corre E."/>
            <person name="Pelletier E."/>
            <person name="Niang G."/>
            <person name="Scheremetjew M."/>
            <person name="Finn R."/>
            <person name="Kale V."/>
            <person name="Holt S."/>
            <person name="Cochrane G."/>
            <person name="Meng A."/>
            <person name="Brown T."/>
            <person name="Cohen L."/>
        </authorList>
    </citation>
    <scope>NUCLEOTIDE SEQUENCE</scope>
    <source>
        <strain evidence="3">UTEX LB 2760</strain>
    </source>
</reference>
<accession>A0A7S0BRT7</accession>
<dbReference type="InterPro" id="IPR036388">
    <property type="entry name" value="WH-like_DNA-bd_sf"/>
</dbReference>
<dbReference type="InterPro" id="IPR036390">
    <property type="entry name" value="WH_DNA-bd_sf"/>
</dbReference>
<evidence type="ECO:0000259" key="2">
    <source>
        <dbReference type="PROSITE" id="PS50069"/>
    </source>
</evidence>
<sequence length="468" mass="53526">MEDHLRAANEDIAGSLELPICSELISMFQEDRTEELESAFVLLSKTRNGLAHAKDSIAELAQRDWAEVLDVPDGPRDENEDQTWQLSYCIERLSRVIGDREQTFMLTDFSSMYATYLEGLSTALRRMPRKGLPIWKCAVLYAHNILSRKESDSRNQLHTWERVLQVLPNKDLFLVDYRRKLMERGLRERAEIVIEKLALDLLMNTLRSSQVVAMYSMVDDLDKSESMTRSWHEQNQSSSLCSMKILSSQNWMLDRQGCEAPGLMGTLASGMLTYLNSELLKRELTFLPKCSSVTVKARLGSSFDVVGNALQASILLLFNERTQVPEKTAAAKLGCSREELRALTQRLPMIGHQRNRLVLDADYQSEDGVVECLCADDFFDDQEDTAVCTESLGETMCFRDQSVQAAVMRVMKSWIHLGSEELEAEVVLQLQNWFVPDPRMIKDATAKLEKRDLLQYDQKRNIYTYVNC</sequence>
<organism evidence="3">
    <name type="scientific">Rhodosorus marinus</name>
    <dbReference type="NCBI Taxonomy" id="101924"/>
    <lineage>
        <taxon>Eukaryota</taxon>
        <taxon>Rhodophyta</taxon>
        <taxon>Stylonematophyceae</taxon>
        <taxon>Stylonematales</taxon>
        <taxon>Stylonemataceae</taxon>
        <taxon>Rhodosorus</taxon>
    </lineage>
</organism>
<comment type="similarity">
    <text evidence="1">Belongs to the cullin family.</text>
</comment>
<evidence type="ECO:0000313" key="3">
    <source>
        <dbReference type="EMBL" id="CAD8401623.1"/>
    </source>
</evidence>
<dbReference type="PROSITE" id="PS50069">
    <property type="entry name" value="CULLIN_2"/>
    <property type="match status" value="1"/>
</dbReference>
<dbReference type="SMART" id="SM00884">
    <property type="entry name" value="Cullin_Nedd8"/>
    <property type="match status" value="1"/>
</dbReference>
<dbReference type="AlphaFoldDB" id="A0A7S0BRT7"/>
<dbReference type="EMBL" id="HBEK01021300">
    <property type="protein sequence ID" value="CAD8401623.1"/>
    <property type="molecule type" value="Transcribed_RNA"/>
</dbReference>
<dbReference type="Gene3D" id="1.10.10.10">
    <property type="entry name" value="Winged helix-like DNA-binding domain superfamily/Winged helix DNA-binding domain"/>
    <property type="match status" value="1"/>
</dbReference>
<dbReference type="PANTHER" id="PTHR11932">
    <property type="entry name" value="CULLIN"/>
    <property type="match status" value="1"/>
</dbReference>
<dbReference type="InterPro" id="IPR016158">
    <property type="entry name" value="Cullin_homology"/>
</dbReference>
<feature type="domain" description="Cullin family profile" evidence="2">
    <location>
        <begin position="163"/>
        <end position="348"/>
    </location>
</feature>
<name>A0A7S0BRT7_9RHOD</name>
<proteinExistence type="inferred from homology"/>
<dbReference type="Pfam" id="PF10557">
    <property type="entry name" value="Cullin_Nedd8"/>
    <property type="match status" value="1"/>
</dbReference>
<evidence type="ECO:0000256" key="1">
    <source>
        <dbReference type="PROSITE-ProRule" id="PRU00330"/>
    </source>
</evidence>
<dbReference type="GO" id="GO:0006511">
    <property type="term" value="P:ubiquitin-dependent protein catabolic process"/>
    <property type="evidence" value="ECO:0007669"/>
    <property type="project" value="InterPro"/>
</dbReference>
<dbReference type="GO" id="GO:0031625">
    <property type="term" value="F:ubiquitin protein ligase binding"/>
    <property type="evidence" value="ECO:0007669"/>
    <property type="project" value="InterPro"/>
</dbReference>
<dbReference type="InterPro" id="IPR036317">
    <property type="entry name" value="Cullin_homology_sf"/>
</dbReference>
<dbReference type="InterPro" id="IPR019559">
    <property type="entry name" value="Cullin_neddylation_domain"/>
</dbReference>